<feature type="region of interest" description="Disordered" evidence="6">
    <location>
        <begin position="321"/>
        <end position="345"/>
    </location>
</feature>
<evidence type="ECO:0000313" key="9">
    <source>
        <dbReference type="Proteomes" id="UP000549394"/>
    </source>
</evidence>
<dbReference type="PANTHER" id="PTHR24379:SF121">
    <property type="entry name" value="C2H2-TYPE DOMAIN-CONTAINING PROTEIN"/>
    <property type="match status" value="1"/>
</dbReference>
<keyword evidence="1" id="KW-0479">Metal-binding</keyword>
<evidence type="ECO:0000313" key="8">
    <source>
        <dbReference type="EMBL" id="CAD5116375.1"/>
    </source>
</evidence>
<gene>
    <name evidence="8" type="ORF">DGYR_LOCUS5012</name>
</gene>
<accession>A0A7I8VJC2</accession>
<evidence type="ECO:0000256" key="3">
    <source>
        <dbReference type="ARBA" id="ARBA00022771"/>
    </source>
</evidence>
<dbReference type="PROSITE" id="PS00028">
    <property type="entry name" value="ZINC_FINGER_C2H2_1"/>
    <property type="match status" value="1"/>
</dbReference>
<keyword evidence="4" id="KW-0862">Zinc</keyword>
<name>A0A7I8VJC2_9ANNE</name>
<feature type="compositionally biased region" description="Acidic residues" evidence="6">
    <location>
        <begin position="483"/>
        <end position="496"/>
    </location>
</feature>
<evidence type="ECO:0000256" key="5">
    <source>
        <dbReference type="PROSITE-ProRule" id="PRU00042"/>
    </source>
</evidence>
<sequence length="816" mass="94432">MEGSREEVSLKATVIKSETTIPGMNYAIATENYKCDKCEFDTIYSRAYLEHKSEYHGEKLKIYHCHYCNYSSEYEHSLKKHMSIKHTDLKYNYTSSSETVNNFIGIPHNNLMTNNNNNNIKPNHINKKKFSCTYCEKFSTSDITKIRKHIRGHLQNKGDGSCNYSSSNETGNESSVTPKKRRSPTEFSTSNKKFCSITRRAEFGTVLRKKRRKSCNIEIGKKPNKKTKRRNSIQFGPKEATTQIHCMYCEYSSVNWSNFLCHKSNHQPGLGQFKCIECSFNNPKQYVVKRHYNTYHKSKGIQLGPDSSVCIVNEEDVNKKEATKDINDENLKKEEEESSPNKEVSNNELHQNDVFNFQMQLSEPEDEKKVNEKSINNIRRDFFRCKLCYKVKFGCYSNALNHVRTKHNNNKNLITKHEDLSPKKQNLNCLECPFVARTAVQLSKHKELHKKIPGYIKCRYCSYNVKVKYALYVHEQLHTTSDTEQEESNEDQETDVYQENKDSVEKLDEDDKVGYSKQFSVRLRAKARTIGKVTKIEKQYCSNCPFSTIDAEAFEDHILRHENELASEFECSDCSYAGKSRQDLTKHSKLHEKEFNANNGEFACEKCPYATKIQERIIRHCSLHGATSLRYGCQFCSYFSVNIQFLKEHSKLHSKPSDHLVYTHSIEALKNAAKRAMIYNKDDKMFHDELQLYEHSSVYSRPTTGVSQACTLCPYIAIDSSDLVEHQKGHSLDTTSPFRCFDCNFGATTRSSFLKHVLCHSICDVDRLYDLLMQQEISGISKPIPPFKAYQMGRAAMALSENHSMEDWIVAMKKCY</sequence>
<keyword evidence="9" id="KW-1185">Reference proteome</keyword>
<evidence type="ECO:0000256" key="6">
    <source>
        <dbReference type="SAM" id="MobiDB-lite"/>
    </source>
</evidence>
<dbReference type="PANTHER" id="PTHR24379">
    <property type="entry name" value="KRAB AND ZINC FINGER DOMAIN-CONTAINING"/>
    <property type="match status" value="1"/>
</dbReference>
<feature type="compositionally biased region" description="Polar residues" evidence="6">
    <location>
        <begin position="162"/>
        <end position="177"/>
    </location>
</feature>
<keyword evidence="3 5" id="KW-0863">Zinc-finger</keyword>
<dbReference type="InterPro" id="IPR013087">
    <property type="entry name" value="Znf_C2H2_type"/>
</dbReference>
<comment type="caution">
    <text evidence="8">The sequence shown here is derived from an EMBL/GenBank/DDBJ whole genome shotgun (WGS) entry which is preliminary data.</text>
</comment>
<dbReference type="AlphaFoldDB" id="A0A7I8VJC2"/>
<keyword evidence="2" id="KW-0677">Repeat</keyword>
<feature type="domain" description="C2H2-type" evidence="7">
    <location>
        <begin position="63"/>
        <end position="91"/>
    </location>
</feature>
<feature type="domain" description="C2H2-type" evidence="7">
    <location>
        <begin position="569"/>
        <end position="596"/>
    </location>
</feature>
<dbReference type="GO" id="GO:0008270">
    <property type="term" value="F:zinc ion binding"/>
    <property type="evidence" value="ECO:0007669"/>
    <property type="project" value="UniProtKB-KW"/>
</dbReference>
<feature type="region of interest" description="Disordered" evidence="6">
    <location>
        <begin position="157"/>
        <end position="187"/>
    </location>
</feature>
<dbReference type="SMART" id="SM00355">
    <property type="entry name" value="ZnF_C2H2"/>
    <property type="match status" value="14"/>
</dbReference>
<evidence type="ECO:0000256" key="2">
    <source>
        <dbReference type="ARBA" id="ARBA00022737"/>
    </source>
</evidence>
<reference evidence="8 9" key="1">
    <citation type="submission" date="2020-08" db="EMBL/GenBank/DDBJ databases">
        <authorList>
            <person name="Hejnol A."/>
        </authorList>
    </citation>
    <scope>NUCLEOTIDE SEQUENCE [LARGE SCALE GENOMIC DNA]</scope>
</reference>
<dbReference type="PROSITE" id="PS50157">
    <property type="entry name" value="ZINC_FINGER_C2H2_2"/>
    <property type="match status" value="2"/>
</dbReference>
<dbReference type="Gene3D" id="3.30.160.60">
    <property type="entry name" value="Classic Zinc Finger"/>
    <property type="match status" value="5"/>
</dbReference>
<protein>
    <recommendedName>
        <fullName evidence="7">C2H2-type domain-containing protein</fullName>
    </recommendedName>
</protein>
<dbReference type="Proteomes" id="UP000549394">
    <property type="component" value="Unassembled WGS sequence"/>
</dbReference>
<dbReference type="EMBL" id="CAJFCJ010000006">
    <property type="protein sequence ID" value="CAD5116375.1"/>
    <property type="molecule type" value="Genomic_DNA"/>
</dbReference>
<organism evidence="8 9">
    <name type="scientific">Dimorphilus gyrociliatus</name>
    <dbReference type="NCBI Taxonomy" id="2664684"/>
    <lineage>
        <taxon>Eukaryota</taxon>
        <taxon>Metazoa</taxon>
        <taxon>Spiralia</taxon>
        <taxon>Lophotrochozoa</taxon>
        <taxon>Annelida</taxon>
        <taxon>Polychaeta</taxon>
        <taxon>Polychaeta incertae sedis</taxon>
        <taxon>Dinophilidae</taxon>
        <taxon>Dimorphilus</taxon>
    </lineage>
</organism>
<feature type="compositionally biased region" description="Basic and acidic residues" evidence="6">
    <location>
        <begin position="321"/>
        <end position="335"/>
    </location>
</feature>
<evidence type="ECO:0000256" key="4">
    <source>
        <dbReference type="ARBA" id="ARBA00022833"/>
    </source>
</evidence>
<dbReference type="OrthoDB" id="6077919at2759"/>
<evidence type="ECO:0000259" key="7">
    <source>
        <dbReference type="PROSITE" id="PS50157"/>
    </source>
</evidence>
<proteinExistence type="predicted"/>
<evidence type="ECO:0000256" key="1">
    <source>
        <dbReference type="ARBA" id="ARBA00022723"/>
    </source>
</evidence>
<feature type="region of interest" description="Disordered" evidence="6">
    <location>
        <begin position="480"/>
        <end position="505"/>
    </location>
</feature>